<dbReference type="KEGG" id="dsf:UWK_00599"/>
<proteinExistence type="predicted"/>
<dbReference type="OrthoDB" id="33204at2"/>
<evidence type="ECO:0000313" key="3">
    <source>
        <dbReference type="Proteomes" id="UP000011721"/>
    </source>
</evidence>
<name>M1PBN4_DESSD</name>
<evidence type="ECO:0000256" key="1">
    <source>
        <dbReference type="SAM" id="MobiDB-lite"/>
    </source>
</evidence>
<gene>
    <name evidence="2" type="ordered locus">UWK_00599</name>
</gene>
<reference evidence="3" key="1">
    <citation type="journal article" date="2013" name="Stand. Genomic Sci.">
        <title>Complete genome sequence of Desulfocapsa sulfexigens, a marine deltaproteobacterium specialized in disproportionating inorganic sulfur compounds.</title>
        <authorList>
            <person name="Finster K.W."/>
            <person name="Kjeldsen K.U."/>
            <person name="Kube M."/>
            <person name="Reinhardt R."/>
            <person name="Mussmann M."/>
            <person name="Amann R."/>
            <person name="Schreiber L."/>
        </authorList>
    </citation>
    <scope>NUCLEOTIDE SEQUENCE [LARGE SCALE GENOMIC DNA]</scope>
    <source>
        <strain evidence="3">DSM 10523 / SB164P1</strain>
    </source>
</reference>
<dbReference type="Proteomes" id="UP000011721">
    <property type="component" value="Chromosome"/>
</dbReference>
<dbReference type="STRING" id="1167006.UWK_00599"/>
<feature type="region of interest" description="Disordered" evidence="1">
    <location>
        <begin position="37"/>
        <end position="58"/>
    </location>
</feature>
<feature type="region of interest" description="Disordered" evidence="1">
    <location>
        <begin position="1"/>
        <end position="24"/>
    </location>
</feature>
<dbReference type="RefSeq" id="WP_015402878.1">
    <property type="nucleotide sequence ID" value="NC_020304.1"/>
</dbReference>
<dbReference type="AlphaFoldDB" id="M1PBN4"/>
<dbReference type="HOGENOM" id="CLU_2023024_0_0_7"/>
<accession>M1PBN4</accession>
<dbReference type="Gene3D" id="2.20.28.160">
    <property type="match status" value="1"/>
</dbReference>
<sequence length="122" mass="13777">MARILGGREKYKRKGNIGETSPRKLITSRKVKSLSSLEDPLQDSVLNPSQRKGALTKRKRRMISNSACPICTWEIRVPRNARLGDVVLCKGCGGEYEMHSLHPLRLHPLNFYNGSDEYPGQI</sequence>
<protein>
    <submittedName>
        <fullName evidence="2">Uncharacterized protein</fullName>
    </submittedName>
</protein>
<dbReference type="EMBL" id="CP003985">
    <property type="protein sequence ID" value="AGF77180.1"/>
    <property type="molecule type" value="Genomic_DNA"/>
</dbReference>
<evidence type="ECO:0000313" key="2">
    <source>
        <dbReference type="EMBL" id="AGF77180.1"/>
    </source>
</evidence>
<dbReference type="Pfam" id="PF21344">
    <property type="entry name" value="Zn_ribbon_LysW"/>
    <property type="match status" value="1"/>
</dbReference>
<keyword evidence="3" id="KW-1185">Reference proteome</keyword>
<dbReference type="InterPro" id="IPR005906">
    <property type="entry name" value="LysW"/>
</dbReference>
<organism evidence="2 3">
    <name type="scientific">Desulfocapsa sulfexigens (strain DSM 10523 / SB164P1)</name>
    <dbReference type="NCBI Taxonomy" id="1167006"/>
    <lineage>
        <taxon>Bacteria</taxon>
        <taxon>Pseudomonadati</taxon>
        <taxon>Thermodesulfobacteriota</taxon>
        <taxon>Desulfobulbia</taxon>
        <taxon>Desulfobulbales</taxon>
        <taxon>Desulfocapsaceae</taxon>
        <taxon>Desulfocapsa</taxon>
    </lineage>
</organism>